<dbReference type="Pfam" id="PF02225">
    <property type="entry name" value="PA"/>
    <property type="match status" value="1"/>
</dbReference>
<feature type="signal peptide" evidence="14">
    <location>
        <begin position="1"/>
        <end position="23"/>
    </location>
</feature>
<dbReference type="FunFam" id="3.40.50.200:FF:000006">
    <property type="entry name" value="Subtilisin-like protease SBT1.5"/>
    <property type="match status" value="1"/>
</dbReference>
<evidence type="ECO:0000259" key="16">
    <source>
        <dbReference type="Pfam" id="PF02225"/>
    </source>
</evidence>
<feature type="active site" description="Charge relay system" evidence="11 12">
    <location>
        <position position="553"/>
    </location>
</feature>
<dbReference type="AlphaFoldDB" id="A0A445KUF5"/>
<dbReference type="FunFam" id="3.50.30.30:FF:000005">
    <property type="entry name" value="subtilisin-like protease SBT1.5"/>
    <property type="match status" value="1"/>
</dbReference>
<dbReference type="Gene3D" id="3.40.50.200">
    <property type="entry name" value="Peptidase S8/S53 domain"/>
    <property type="match status" value="1"/>
</dbReference>
<feature type="domain" description="PA" evidence="16">
    <location>
        <begin position="395"/>
        <end position="468"/>
    </location>
</feature>
<evidence type="ECO:0000256" key="13">
    <source>
        <dbReference type="SAM" id="MobiDB-lite"/>
    </source>
</evidence>
<evidence type="ECO:0000256" key="9">
    <source>
        <dbReference type="ARBA" id="ARBA00022825"/>
    </source>
</evidence>
<gene>
    <name evidence="19" type="ORF">D0Y65_008541</name>
</gene>
<feature type="active site" description="Charge relay system" evidence="11 12">
    <location>
        <position position="217"/>
    </location>
</feature>
<evidence type="ECO:0000256" key="8">
    <source>
        <dbReference type="ARBA" id="ARBA00022801"/>
    </source>
</evidence>
<keyword evidence="10" id="KW-0325">Glycoprotein</keyword>
<dbReference type="PRINTS" id="PR00723">
    <property type="entry name" value="SUBTILISIN"/>
</dbReference>
<dbReference type="CDD" id="cd04852">
    <property type="entry name" value="Peptidases_S8_3"/>
    <property type="match status" value="1"/>
</dbReference>
<dbReference type="InterPro" id="IPR023828">
    <property type="entry name" value="Peptidase_S8_Ser-AS"/>
</dbReference>
<evidence type="ECO:0000256" key="6">
    <source>
        <dbReference type="ARBA" id="ARBA00022670"/>
    </source>
</evidence>
<dbReference type="InterPro" id="IPR034197">
    <property type="entry name" value="Peptidases_S8_3"/>
</dbReference>
<evidence type="ECO:0000256" key="11">
    <source>
        <dbReference type="PIRSR" id="PIRSR615500-1"/>
    </source>
</evidence>
<dbReference type="Pfam" id="PF00082">
    <property type="entry name" value="Peptidase_S8"/>
    <property type="match status" value="1"/>
</dbReference>
<evidence type="ECO:0000313" key="20">
    <source>
        <dbReference type="Proteomes" id="UP000289340"/>
    </source>
</evidence>
<dbReference type="InterPro" id="IPR037045">
    <property type="entry name" value="S8pro/Inhibitor_I9_sf"/>
</dbReference>
<dbReference type="InterPro" id="IPR045051">
    <property type="entry name" value="SBT"/>
</dbReference>
<keyword evidence="8 12" id="KW-0378">Hydrolase</keyword>
<dbReference type="PROSITE" id="PS00137">
    <property type="entry name" value="SUBTILASE_HIS"/>
    <property type="match status" value="1"/>
</dbReference>
<comment type="subcellular location">
    <subcellularLocation>
        <location evidence="2">Secreted</location>
        <location evidence="2">Extracellular space</location>
        <location evidence="2">Apoplast</location>
    </subcellularLocation>
</comment>
<sequence length="770" mass="81454">MKGNNTLLLHLFYTLLLFLGVSAGNGNNDDTNRKEVYIVYMGAADSTNVSLRNDHAQVLNLVLRRNENALVRNYKHGFSGFAARLSKEEAASIAHKPGVVSVFPDPILNLHTTRSWEFLKYQTHVKIDTKPNAVSNSSSSSDIILGVLDTGIWPEAASFSDEGMGPVPSRWKGTCMKSQDFNSSNCNRKLIGARFYTDPTGNDDDEGDNTPRDSVGHGTHVASTAVGATVTNASYYGLAAGSATGGSSESRLAVYRVCSNFGCRGSAILGAFDDAISDGVDVLSLSLGASPGFQPDLTTDPIALGAFHAVERGILVVCSAGNSGPSSSTVVNDAPWILTVAASTIDRDFQSDVVLGVDKTVKGRAINFSPLSNSAEYPMIYGESAKAASTSLAEARQCHPDSLDANKVKGKIVVCDGKNDGYSTSEKIGTVKEAGGIGLVHITDQNGAIASYYGDFPATVISSKDGVTILQYINSTSNPVATILPTATVLDYKPAPVVPNFSSRGPSSLSSNILKPDIAAPGVNILAAWIGNNADDVPKGRKPSLYNIISGTSMACPHVSGLASSVKTRNPTWSASAIKSAIMTSAIQINNLKAPITTDSGRVATPYDYGAGEMTTSESLQPGLVYETNTIDYLNYLCYIGLNITTVKVISRTVPANFSCPKDSSSDLISNINYPSIAVNFTGKAAVNVSRTVTNVGEEDETAYSPVVEAPSGVKVTVTPDKLQFTKSSKKLGYQVIFSSTLTSLKEDLFGSITWSNGKYMVRSPFVLTK</sequence>
<dbReference type="Pfam" id="PF17766">
    <property type="entry name" value="fn3_6"/>
    <property type="match status" value="1"/>
</dbReference>
<evidence type="ECO:0000256" key="12">
    <source>
        <dbReference type="PROSITE-ProRule" id="PRU01240"/>
    </source>
</evidence>
<feature type="domain" description="Subtilisin-like protease fibronectin type-III" evidence="18">
    <location>
        <begin position="671"/>
        <end position="767"/>
    </location>
</feature>
<dbReference type="GO" id="GO:0048046">
    <property type="term" value="C:apoplast"/>
    <property type="evidence" value="ECO:0007669"/>
    <property type="project" value="UniProtKB-SubCell"/>
</dbReference>
<evidence type="ECO:0000256" key="2">
    <source>
        <dbReference type="ARBA" id="ARBA00004271"/>
    </source>
</evidence>
<dbReference type="Gene3D" id="3.50.30.30">
    <property type="match status" value="1"/>
</dbReference>
<evidence type="ECO:0000259" key="17">
    <source>
        <dbReference type="Pfam" id="PF05922"/>
    </source>
</evidence>
<evidence type="ECO:0000256" key="3">
    <source>
        <dbReference type="ARBA" id="ARBA00011073"/>
    </source>
</evidence>
<dbReference type="Pfam" id="PF05922">
    <property type="entry name" value="Inhibitor_I9"/>
    <property type="match status" value="1"/>
</dbReference>
<keyword evidence="7 14" id="KW-0732">Signal</keyword>
<comment type="caution">
    <text evidence="19">The sequence shown here is derived from an EMBL/GenBank/DDBJ whole genome shotgun (WGS) entry which is preliminary data.</text>
</comment>
<feature type="active site" description="Charge relay system" evidence="11 12">
    <location>
        <position position="149"/>
    </location>
</feature>
<dbReference type="GO" id="GO:0009610">
    <property type="term" value="P:response to symbiotic fungus"/>
    <property type="evidence" value="ECO:0007669"/>
    <property type="project" value="UniProtKB-ARBA"/>
</dbReference>
<dbReference type="SUPFAM" id="SSF52743">
    <property type="entry name" value="Subtilisin-like"/>
    <property type="match status" value="1"/>
</dbReference>
<proteinExistence type="inferred from homology"/>
<feature type="domain" description="Peptidase S8/S53" evidence="15">
    <location>
        <begin position="141"/>
        <end position="612"/>
    </location>
</feature>
<feature type="chain" id="PRO_5019357678" evidence="14">
    <location>
        <begin position="24"/>
        <end position="770"/>
    </location>
</feature>
<evidence type="ECO:0000256" key="7">
    <source>
        <dbReference type="ARBA" id="ARBA00022729"/>
    </source>
</evidence>
<dbReference type="InterPro" id="IPR003137">
    <property type="entry name" value="PA_domain"/>
</dbReference>
<dbReference type="InterPro" id="IPR022398">
    <property type="entry name" value="Peptidase_S8_His-AS"/>
</dbReference>
<keyword evidence="6 12" id="KW-0645">Protease</keyword>
<dbReference type="InterPro" id="IPR015500">
    <property type="entry name" value="Peptidase_S8_subtilisin-rel"/>
</dbReference>
<name>A0A445KUF5_GLYSO</name>
<dbReference type="InterPro" id="IPR000209">
    <property type="entry name" value="Peptidase_S8/S53_dom"/>
</dbReference>
<dbReference type="PROSITE" id="PS51892">
    <property type="entry name" value="SUBTILASE"/>
    <property type="match status" value="1"/>
</dbReference>
<dbReference type="GO" id="GO:0009609">
    <property type="term" value="P:response to symbiotic bacterium"/>
    <property type="evidence" value="ECO:0007669"/>
    <property type="project" value="UniProtKB-ARBA"/>
</dbReference>
<comment type="similarity">
    <text evidence="3 12">Belongs to the peptidase S8 family.</text>
</comment>
<dbReference type="PANTHER" id="PTHR10795">
    <property type="entry name" value="PROPROTEIN CONVERTASE SUBTILISIN/KEXIN"/>
    <property type="match status" value="1"/>
</dbReference>
<dbReference type="InterPro" id="IPR010259">
    <property type="entry name" value="S8pro/Inhibitor_I9"/>
</dbReference>
<feature type="region of interest" description="Disordered" evidence="13">
    <location>
        <begin position="197"/>
        <end position="219"/>
    </location>
</feature>
<evidence type="ECO:0000256" key="14">
    <source>
        <dbReference type="SAM" id="SignalP"/>
    </source>
</evidence>
<dbReference type="InterPro" id="IPR041469">
    <property type="entry name" value="Subtilisin-like_FN3"/>
</dbReference>
<evidence type="ECO:0000256" key="1">
    <source>
        <dbReference type="ARBA" id="ARBA00002076"/>
    </source>
</evidence>
<evidence type="ECO:0000313" key="19">
    <source>
        <dbReference type="EMBL" id="RZC14637.1"/>
    </source>
</evidence>
<accession>A0A445KUF5</accession>
<evidence type="ECO:0000256" key="4">
    <source>
        <dbReference type="ARBA" id="ARBA00022523"/>
    </source>
</evidence>
<protein>
    <submittedName>
        <fullName evidence="19">CO(2)-response secreted protease isoform A</fullName>
    </submittedName>
</protein>
<dbReference type="Gramene" id="XM_028371648.1">
    <property type="protein sequence ID" value="XP_028227449.1"/>
    <property type="gene ID" value="LOC114408557"/>
</dbReference>
<reference evidence="19 20" key="1">
    <citation type="submission" date="2018-09" db="EMBL/GenBank/DDBJ databases">
        <title>A high-quality reference genome of wild soybean provides a powerful tool to mine soybean genomes.</title>
        <authorList>
            <person name="Xie M."/>
            <person name="Chung C.Y.L."/>
            <person name="Li M.-W."/>
            <person name="Wong F.-L."/>
            <person name="Chan T.-F."/>
            <person name="Lam H.-M."/>
        </authorList>
    </citation>
    <scope>NUCLEOTIDE SEQUENCE [LARGE SCALE GENOMIC DNA]</scope>
    <source>
        <strain evidence="20">cv. W05</strain>
        <tissue evidence="19">Hypocotyl of etiolated seedlings</tissue>
    </source>
</reference>
<dbReference type="CDD" id="cd02120">
    <property type="entry name" value="PA_subtilisin_like"/>
    <property type="match status" value="1"/>
</dbReference>
<comment type="function">
    <text evidence="1">Required for arbuscular mycorrhiza (AM) development during AM symbiosis with AM fungi (e.g. Glomeromycota intraradices).</text>
</comment>
<dbReference type="SMR" id="A0A445KUF5"/>
<dbReference type="PROSITE" id="PS00138">
    <property type="entry name" value="SUBTILASE_SER"/>
    <property type="match status" value="1"/>
</dbReference>
<evidence type="ECO:0000256" key="10">
    <source>
        <dbReference type="ARBA" id="ARBA00023180"/>
    </source>
</evidence>
<keyword evidence="20" id="KW-1185">Reference proteome</keyword>
<keyword evidence="9 12" id="KW-0720">Serine protease</keyword>
<dbReference type="Gene3D" id="2.60.40.2310">
    <property type="match status" value="1"/>
</dbReference>
<dbReference type="GO" id="GO:0004252">
    <property type="term" value="F:serine-type endopeptidase activity"/>
    <property type="evidence" value="ECO:0007669"/>
    <property type="project" value="UniProtKB-UniRule"/>
</dbReference>
<dbReference type="InterPro" id="IPR036852">
    <property type="entry name" value="Peptidase_S8/S53_dom_sf"/>
</dbReference>
<dbReference type="EMBL" id="QZWG01000004">
    <property type="protein sequence ID" value="RZC14637.1"/>
    <property type="molecule type" value="Genomic_DNA"/>
</dbReference>
<evidence type="ECO:0000259" key="18">
    <source>
        <dbReference type="Pfam" id="PF17766"/>
    </source>
</evidence>
<feature type="domain" description="Inhibitor I9" evidence="17">
    <location>
        <begin position="36"/>
        <end position="111"/>
    </location>
</feature>
<dbReference type="Gene3D" id="3.30.70.80">
    <property type="entry name" value="Peptidase S8 propeptide/proteinase inhibitor I9"/>
    <property type="match status" value="1"/>
</dbReference>
<dbReference type="Proteomes" id="UP000289340">
    <property type="component" value="Chromosome 4"/>
</dbReference>
<organism evidence="19 20">
    <name type="scientific">Glycine soja</name>
    <name type="common">Wild soybean</name>
    <dbReference type="NCBI Taxonomy" id="3848"/>
    <lineage>
        <taxon>Eukaryota</taxon>
        <taxon>Viridiplantae</taxon>
        <taxon>Streptophyta</taxon>
        <taxon>Embryophyta</taxon>
        <taxon>Tracheophyta</taxon>
        <taxon>Spermatophyta</taxon>
        <taxon>Magnoliopsida</taxon>
        <taxon>eudicotyledons</taxon>
        <taxon>Gunneridae</taxon>
        <taxon>Pentapetalae</taxon>
        <taxon>rosids</taxon>
        <taxon>fabids</taxon>
        <taxon>Fabales</taxon>
        <taxon>Fabaceae</taxon>
        <taxon>Papilionoideae</taxon>
        <taxon>50 kb inversion clade</taxon>
        <taxon>NPAAA clade</taxon>
        <taxon>indigoferoid/millettioid clade</taxon>
        <taxon>Phaseoleae</taxon>
        <taxon>Glycine</taxon>
        <taxon>Glycine subgen. Soja</taxon>
    </lineage>
</organism>
<evidence type="ECO:0000259" key="15">
    <source>
        <dbReference type="Pfam" id="PF00082"/>
    </source>
</evidence>
<keyword evidence="5" id="KW-0964">Secreted</keyword>
<keyword evidence="4" id="KW-0052">Apoplast</keyword>
<evidence type="ECO:0000256" key="5">
    <source>
        <dbReference type="ARBA" id="ARBA00022525"/>
    </source>
</evidence>
<dbReference type="GO" id="GO:0006508">
    <property type="term" value="P:proteolysis"/>
    <property type="evidence" value="ECO:0007669"/>
    <property type="project" value="UniProtKB-KW"/>
</dbReference>